<protein>
    <submittedName>
        <fullName evidence="2">Uncharacterized protein</fullName>
    </submittedName>
</protein>
<dbReference type="EMBL" id="WMBB01000011">
    <property type="protein sequence ID" value="MTE15629.1"/>
    <property type="molecule type" value="Genomic_DNA"/>
</dbReference>
<proteinExistence type="predicted"/>
<dbReference type="AlphaFoldDB" id="A0A6I3L6X3"/>
<evidence type="ECO:0000313" key="3">
    <source>
        <dbReference type="Proteomes" id="UP000432464"/>
    </source>
</evidence>
<name>A0A6I3L6X3_9NOCA</name>
<feature type="transmembrane region" description="Helical" evidence="1">
    <location>
        <begin position="48"/>
        <end position="69"/>
    </location>
</feature>
<keyword evidence="1" id="KW-0812">Transmembrane</keyword>
<organism evidence="2 3">
    <name type="scientific">Nocardia aurantiaca</name>
    <dbReference type="NCBI Taxonomy" id="2675850"/>
    <lineage>
        <taxon>Bacteria</taxon>
        <taxon>Bacillati</taxon>
        <taxon>Actinomycetota</taxon>
        <taxon>Actinomycetes</taxon>
        <taxon>Mycobacteriales</taxon>
        <taxon>Nocardiaceae</taxon>
        <taxon>Nocardia</taxon>
    </lineage>
</organism>
<dbReference type="Proteomes" id="UP000432464">
    <property type="component" value="Unassembled WGS sequence"/>
</dbReference>
<reference evidence="2 3" key="1">
    <citation type="submission" date="2019-11" db="EMBL/GenBank/DDBJ databases">
        <title>Nocardia sp. nov. CT2-14 isolated from soil.</title>
        <authorList>
            <person name="Kanchanasin P."/>
            <person name="Tanasupawat S."/>
            <person name="Yuki M."/>
            <person name="Kudo T."/>
        </authorList>
    </citation>
    <scope>NUCLEOTIDE SEQUENCE [LARGE SCALE GENOMIC DNA]</scope>
    <source>
        <strain evidence="2 3">CT2-14</strain>
    </source>
</reference>
<evidence type="ECO:0000313" key="2">
    <source>
        <dbReference type="EMBL" id="MTE15629.1"/>
    </source>
</evidence>
<accession>A0A6I3L6X3</accession>
<evidence type="ECO:0000256" key="1">
    <source>
        <dbReference type="SAM" id="Phobius"/>
    </source>
</evidence>
<feature type="transmembrane region" description="Helical" evidence="1">
    <location>
        <begin position="21"/>
        <end position="42"/>
    </location>
</feature>
<keyword evidence="1" id="KW-0472">Membrane</keyword>
<keyword evidence="3" id="KW-1185">Reference proteome</keyword>
<sequence length="88" mass="9397">MSVTPPVYDDIHNPPDDSRNLPGPILAAAGIVVFAVALTTAGYDALTWSALCGLAGALCLRFGIGLMIIEHRRVKAAMRQDSAYQDRV</sequence>
<gene>
    <name evidence="2" type="ORF">GLP40_23020</name>
</gene>
<keyword evidence="1" id="KW-1133">Transmembrane helix</keyword>
<comment type="caution">
    <text evidence="2">The sequence shown here is derived from an EMBL/GenBank/DDBJ whole genome shotgun (WGS) entry which is preliminary data.</text>
</comment>